<evidence type="ECO:0000313" key="2">
    <source>
        <dbReference type="EMBL" id="KDQ59843.1"/>
    </source>
</evidence>
<feature type="region of interest" description="Disordered" evidence="1">
    <location>
        <begin position="56"/>
        <end position="75"/>
    </location>
</feature>
<dbReference type="Proteomes" id="UP000027265">
    <property type="component" value="Unassembled WGS sequence"/>
</dbReference>
<dbReference type="HOGENOM" id="CLU_2671410_0_0_1"/>
<feature type="compositionally biased region" description="Basic and acidic residues" evidence="1">
    <location>
        <begin position="13"/>
        <end position="25"/>
    </location>
</feature>
<evidence type="ECO:0000313" key="3">
    <source>
        <dbReference type="Proteomes" id="UP000027265"/>
    </source>
</evidence>
<sequence length="75" mass="8325">MQEFRNSHTPSTSRREPPGETDKSCLMRQMTRTARAGIEWQLGEGDCHVQGLTESTTKVEGQVAAKGSRQKMTST</sequence>
<dbReference type="InParanoid" id="A0A067PYE9"/>
<dbReference type="AlphaFoldDB" id="A0A067PYE9"/>
<keyword evidence="3" id="KW-1185">Reference proteome</keyword>
<reference evidence="3" key="1">
    <citation type="journal article" date="2014" name="Proc. Natl. Acad. Sci. U.S.A.">
        <title>Extensive sampling of basidiomycete genomes demonstrates inadequacy of the white-rot/brown-rot paradigm for wood decay fungi.</title>
        <authorList>
            <person name="Riley R."/>
            <person name="Salamov A.A."/>
            <person name="Brown D.W."/>
            <person name="Nagy L.G."/>
            <person name="Floudas D."/>
            <person name="Held B.W."/>
            <person name="Levasseur A."/>
            <person name="Lombard V."/>
            <person name="Morin E."/>
            <person name="Otillar R."/>
            <person name="Lindquist E.A."/>
            <person name="Sun H."/>
            <person name="LaButti K.M."/>
            <person name="Schmutz J."/>
            <person name="Jabbour D."/>
            <person name="Luo H."/>
            <person name="Baker S.E."/>
            <person name="Pisabarro A.G."/>
            <person name="Walton J.D."/>
            <person name="Blanchette R.A."/>
            <person name="Henrissat B."/>
            <person name="Martin F."/>
            <person name="Cullen D."/>
            <person name="Hibbett D.S."/>
            <person name="Grigoriev I.V."/>
        </authorList>
    </citation>
    <scope>NUCLEOTIDE SEQUENCE [LARGE SCALE GENOMIC DNA]</scope>
    <source>
        <strain evidence="3">MUCL 33604</strain>
    </source>
</reference>
<accession>A0A067PYE9</accession>
<feature type="region of interest" description="Disordered" evidence="1">
    <location>
        <begin position="1"/>
        <end position="26"/>
    </location>
</feature>
<dbReference type="EMBL" id="KL197715">
    <property type="protein sequence ID" value="KDQ59843.1"/>
    <property type="molecule type" value="Genomic_DNA"/>
</dbReference>
<evidence type="ECO:0000256" key="1">
    <source>
        <dbReference type="SAM" id="MobiDB-lite"/>
    </source>
</evidence>
<organism evidence="2 3">
    <name type="scientific">Jaapia argillacea MUCL 33604</name>
    <dbReference type="NCBI Taxonomy" id="933084"/>
    <lineage>
        <taxon>Eukaryota</taxon>
        <taxon>Fungi</taxon>
        <taxon>Dikarya</taxon>
        <taxon>Basidiomycota</taxon>
        <taxon>Agaricomycotina</taxon>
        <taxon>Agaricomycetes</taxon>
        <taxon>Agaricomycetidae</taxon>
        <taxon>Jaapiales</taxon>
        <taxon>Jaapiaceae</taxon>
        <taxon>Jaapia</taxon>
    </lineage>
</organism>
<name>A0A067PYE9_9AGAM</name>
<gene>
    <name evidence="2" type="ORF">JAAARDRAFT_33412</name>
</gene>
<proteinExistence type="predicted"/>
<protein>
    <submittedName>
        <fullName evidence="2">Uncharacterized protein</fullName>
    </submittedName>
</protein>